<feature type="transmembrane region" description="Helical" evidence="7">
    <location>
        <begin position="194"/>
        <end position="216"/>
    </location>
</feature>
<keyword evidence="9" id="KW-1185">Reference proteome</keyword>
<evidence type="ECO:0000256" key="4">
    <source>
        <dbReference type="ARBA" id="ARBA00022692"/>
    </source>
</evidence>
<keyword evidence="5 7" id="KW-1133">Transmembrane helix</keyword>
<proteinExistence type="predicted"/>
<feature type="transmembrane region" description="Helical" evidence="7">
    <location>
        <begin position="250"/>
        <end position="270"/>
    </location>
</feature>
<evidence type="ECO:0000313" key="9">
    <source>
        <dbReference type="Proteomes" id="UP000199215"/>
    </source>
</evidence>
<dbReference type="Proteomes" id="UP000199215">
    <property type="component" value="Unassembled WGS sequence"/>
</dbReference>
<dbReference type="InterPro" id="IPR003474">
    <property type="entry name" value="Glcn_transporter"/>
</dbReference>
<dbReference type="GO" id="GO:0005886">
    <property type="term" value="C:plasma membrane"/>
    <property type="evidence" value="ECO:0007669"/>
    <property type="project" value="UniProtKB-SubCell"/>
</dbReference>
<feature type="transmembrane region" description="Helical" evidence="7">
    <location>
        <begin position="156"/>
        <end position="174"/>
    </location>
</feature>
<dbReference type="EMBL" id="FNWU01000003">
    <property type="protein sequence ID" value="SEH50148.1"/>
    <property type="molecule type" value="Genomic_DNA"/>
</dbReference>
<feature type="transmembrane region" description="Helical" evidence="7">
    <location>
        <begin position="329"/>
        <end position="349"/>
    </location>
</feature>
<keyword evidence="3" id="KW-1003">Cell membrane</keyword>
<dbReference type="STRING" id="1267564.SAMN05192561_103180"/>
<feature type="transmembrane region" description="Helical" evidence="7">
    <location>
        <begin position="405"/>
        <end position="423"/>
    </location>
</feature>
<feature type="transmembrane region" description="Helical" evidence="7">
    <location>
        <begin position="73"/>
        <end position="96"/>
    </location>
</feature>
<evidence type="ECO:0000256" key="5">
    <source>
        <dbReference type="ARBA" id="ARBA00022989"/>
    </source>
</evidence>
<dbReference type="AlphaFoldDB" id="A0A1H6IUE4"/>
<evidence type="ECO:0000256" key="2">
    <source>
        <dbReference type="ARBA" id="ARBA00022448"/>
    </source>
</evidence>
<dbReference type="GO" id="GO:0015128">
    <property type="term" value="F:gluconate transmembrane transporter activity"/>
    <property type="evidence" value="ECO:0007669"/>
    <property type="project" value="InterPro"/>
</dbReference>
<dbReference type="PANTHER" id="PTHR30354:SF22">
    <property type="entry name" value="HIGH-AFFINITY GLUCONATE TRANSPORTER"/>
    <property type="match status" value="1"/>
</dbReference>
<dbReference type="PANTHER" id="PTHR30354">
    <property type="entry name" value="GNT FAMILY GLUCONATE TRANSPORTER"/>
    <property type="match status" value="1"/>
</dbReference>
<feature type="transmembrane region" description="Helical" evidence="7">
    <location>
        <begin position="43"/>
        <end position="61"/>
    </location>
</feature>
<keyword evidence="6 7" id="KW-0472">Membrane</keyword>
<feature type="transmembrane region" description="Helical" evidence="7">
    <location>
        <begin position="290"/>
        <end position="308"/>
    </location>
</feature>
<name>A0A1H6IUE4_9EURY</name>
<evidence type="ECO:0000256" key="3">
    <source>
        <dbReference type="ARBA" id="ARBA00022475"/>
    </source>
</evidence>
<feature type="transmembrane region" description="Helical" evidence="7">
    <location>
        <begin position="12"/>
        <end position="36"/>
    </location>
</feature>
<evidence type="ECO:0000256" key="6">
    <source>
        <dbReference type="ARBA" id="ARBA00023136"/>
    </source>
</evidence>
<protein>
    <submittedName>
        <fullName evidence="8">Gluconate:H+ symporter, GntP family</fullName>
    </submittedName>
</protein>
<evidence type="ECO:0000313" key="8">
    <source>
        <dbReference type="EMBL" id="SEH50148.1"/>
    </source>
</evidence>
<feature type="transmembrane region" description="Helical" evidence="7">
    <location>
        <begin position="443"/>
        <end position="466"/>
    </location>
</feature>
<organism evidence="8 9">
    <name type="scientific">Halopenitus malekzadehii</name>
    <dbReference type="NCBI Taxonomy" id="1267564"/>
    <lineage>
        <taxon>Archaea</taxon>
        <taxon>Methanobacteriati</taxon>
        <taxon>Methanobacteriota</taxon>
        <taxon>Stenosarchaea group</taxon>
        <taxon>Halobacteria</taxon>
        <taxon>Halobacteriales</taxon>
        <taxon>Haloferacaceae</taxon>
        <taxon>Halopenitus</taxon>
    </lineage>
</organism>
<evidence type="ECO:0000256" key="1">
    <source>
        <dbReference type="ARBA" id="ARBA00004651"/>
    </source>
</evidence>
<sequence>MLPMNALTGSAPLIVDTILNPIVVLAIGIGLVVLFMMRLELPAFLALILATFGVGLISPSVPVADIPSSAANTFGSILGAVGIPILMAALIGKCLIESGAADRIVRGFHSTIGEGREDVTLLGSSFVLSIPVFFDTVFYLLAPIARAMRARTGEKMGLYTTAIIGGAFAAHALIPPTPGPIAVAGEFDIDLGIVIIAGLLIGFPTSIIGGLIYGRWIDARMDVPLREALGTTVEDLNETMERSTAELPGFLEAMAPIVLAVILVAANTIATNLLPEGASILTVTGFLGDANIALTVAALAAIGTFYRFQEGDLEVFNDELVTALKDGGNIIAITAAGGAFGAMLGSAGVGDFLVNVMQNLGFGALVTGWLIAAVLIVSTGSLTVAMITGATIMSSFLDQLAVHPVYLLLAIGTGAMFFAWHNSSPFWIINEIGGLEQDETLRTFSFVGLVMSVTGLILTLIVSTVVPMA</sequence>
<comment type="subcellular location">
    <subcellularLocation>
        <location evidence="1">Cell membrane</location>
        <topology evidence="1">Multi-pass membrane protein</topology>
    </subcellularLocation>
</comment>
<reference evidence="8 9" key="1">
    <citation type="submission" date="2016-10" db="EMBL/GenBank/DDBJ databases">
        <authorList>
            <person name="de Groot N.N."/>
        </authorList>
    </citation>
    <scope>NUCLEOTIDE SEQUENCE [LARGE SCALE GENOMIC DNA]</scope>
    <source>
        <strain evidence="8 9">IBRC-M10418</strain>
    </source>
</reference>
<dbReference type="Pfam" id="PF02447">
    <property type="entry name" value="GntP_permease"/>
    <property type="match status" value="1"/>
</dbReference>
<keyword evidence="2" id="KW-0813">Transport</keyword>
<gene>
    <name evidence="8" type="ORF">SAMN05192561_103180</name>
</gene>
<accession>A0A1H6IUE4</accession>
<evidence type="ECO:0000256" key="7">
    <source>
        <dbReference type="SAM" id="Phobius"/>
    </source>
</evidence>
<feature type="transmembrane region" description="Helical" evidence="7">
    <location>
        <begin position="369"/>
        <end position="393"/>
    </location>
</feature>
<keyword evidence="4 7" id="KW-0812">Transmembrane</keyword>